<evidence type="ECO:0000259" key="5">
    <source>
        <dbReference type="PROSITE" id="PS51192"/>
    </source>
</evidence>
<dbReference type="Proteomes" id="UP000001036">
    <property type="component" value="Chromosome"/>
</dbReference>
<dbReference type="SMART" id="SM00487">
    <property type="entry name" value="DEXDc"/>
    <property type="match status" value="1"/>
</dbReference>
<evidence type="ECO:0000256" key="1">
    <source>
        <dbReference type="ARBA" id="ARBA00022741"/>
    </source>
</evidence>
<dbReference type="GO" id="GO:0016787">
    <property type="term" value="F:hydrolase activity"/>
    <property type="evidence" value="ECO:0007669"/>
    <property type="project" value="UniProtKB-KW"/>
</dbReference>
<dbReference type="GO" id="GO:0005524">
    <property type="term" value="F:ATP binding"/>
    <property type="evidence" value="ECO:0007669"/>
    <property type="project" value="UniProtKB-KW"/>
</dbReference>
<dbReference type="GO" id="GO:0003676">
    <property type="term" value="F:nucleic acid binding"/>
    <property type="evidence" value="ECO:0007669"/>
    <property type="project" value="InterPro"/>
</dbReference>
<dbReference type="GO" id="GO:0004386">
    <property type="term" value="F:helicase activity"/>
    <property type="evidence" value="ECO:0007669"/>
    <property type="project" value="UniProtKB-KW"/>
</dbReference>
<dbReference type="SMART" id="SM00490">
    <property type="entry name" value="HELICc"/>
    <property type="match status" value="1"/>
</dbReference>
<dbReference type="OrthoDB" id="9815222at2"/>
<dbReference type="RefSeq" id="WP_012489357.1">
    <property type="nucleotide sequence ID" value="NC_010995.1"/>
</dbReference>
<dbReference type="KEGG" id="cja:CJA_3794"/>
<dbReference type="Pfam" id="PF00270">
    <property type="entry name" value="DEAD"/>
    <property type="match status" value="1"/>
</dbReference>
<evidence type="ECO:0000256" key="4">
    <source>
        <dbReference type="ARBA" id="ARBA00022840"/>
    </source>
</evidence>
<proteinExistence type="predicted"/>
<evidence type="ECO:0000259" key="6">
    <source>
        <dbReference type="PROSITE" id="PS51194"/>
    </source>
</evidence>
<keyword evidence="2" id="KW-0378">Hydrolase</keyword>
<dbReference type="EMBL" id="CP000934">
    <property type="protein sequence ID" value="ACE83379.1"/>
    <property type="molecule type" value="Genomic_DNA"/>
</dbReference>
<feature type="domain" description="Helicase ATP-binding" evidence="5">
    <location>
        <begin position="323"/>
        <end position="499"/>
    </location>
</feature>
<evidence type="ECO:0000313" key="8">
    <source>
        <dbReference type="Proteomes" id="UP000001036"/>
    </source>
</evidence>
<gene>
    <name evidence="7" type="ordered locus">CJA_3794</name>
</gene>
<evidence type="ECO:0000313" key="7">
    <source>
        <dbReference type="EMBL" id="ACE83379.1"/>
    </source>
</evidence>
<organism evidence="7 8">
    <name type="scientific">Cellvibrio japonicus (strain Ueda107)</name>
    <name type="common">Pseudomonas fluorescens subsp. cellulosa</name>
    <dbReference type="NCBI Taxonomy" id="498211"/>
    <lineage>
        <taxon>Bacteria</taxon>
        <taxon>Pseudomonadati</taxon>
        <taxon>Pseudomonadota</taxon>
        <taxon>Gammaproteobacteria</taxon>
        <taxon>Cellvibrionales</taxon>
        <taxon>Cellvibrionaceae</taxon>
        <taxon>Cellvibrio</taxon>
    </lineage>
</organism>
<keyword evidence="3 7" id="KW-0347">Helicase</keyword>
<evidence type="ECO:0000256" key="3">
    <source>
        <dbReference type="ARBA" id="ARBA00022806"/>
    </source>
</evidence>
<keyword evidence="8" id="KW-1185">Reference proteome</keyword>
<keyword evidence="4" id="KW-0067">ATP-binding</keyword>
<dbReference type="CDD" id="cd17921">
    <property type="entry name" value="DEXHc_Ski2"/>
    <property type="match status" value="1"/>
</dbReference>
<dbReference type="PANTHER" id="PTHR47961:SF6">
    <property type="entry name" value="DNA-DIRECTED DNA POLYMERASE"/>
    <property type="match status" value="1"/>
</dbReference>
<accession>B3PIR2</accession>
<dbReference type="InterPro" id="IPR011545">
    <property type="entry name" value="DEAD/DEAH_box_helicase_dom"/>
</dbReference>
<dbReference type="InterPro" id="IPR050474">
    <property type="entry name" value="Hel308_SKI2-like"/>
</dbReference>
<dbReference type="Gene3D" id="3.40.50.300">
    <property type="entry name" value="P-loop containing nucleotide triphosphate hydrolases"/>
    <property type="match status" value="2"/>
</dbReference>
<keyword evidence="1" id="KW-0547">Nucleotide-binding</keyword>
<dbReference type="PROSITE" id="PS51194">
    <property type="entry name" value="HELICASE_CTER"/>
    <property type="match status" value="1"/>
</dbReference>
<dbReference type="SUPFAM" id="SSF52540">
    <property type="entry name" value="P-loop containing nucleoside triphosphate hydrolases"/>
    <property type="match status" value="2"/>
</dbReference>
<dbReference type="eggNOG" id="COG1204">
    <property type="taxonomic scope" value="Bacteria"/>
</dbReference>
<dbReference type="AlphaFoldDB" id="B3PIR2"/>
<dbReference type="STRING" id="498211.CJA_3794"/>
<feature type="domain" description="Helicase C-terminal" evidence="6">
    <location>
        <begin position="606"/>
        <end position="753"/>
    </location>
</feature>
<dbReference type="PROSITE" id="PS51192">
    <property type="entry name" value="HELICASE_ATP_BIND_1"/>
    <property type="match status" value="1"/>
</dbReference>
<dbReference type="InterPro" id="IPR001650">
    <property type="entry name" value="Helicase_C-like"/>
</dbReference>
<name>B3PIR2_CELJU</name>
<dbReference type="PANTHER" id="PTHR47961">
    <property type="entry name" value="DNA POLYMERASE THETA, PUTATIVE (AFU_ORTHOLOGUE AFUA_1G05260)-RELATED"/>
    <property type="match status" value="1"/>
</dbReference>
<reference evidence="7 8" key="1">
    <citation type="journal article" date="2008" name="J. Bacteriol.">
        <title>Insights into plant cell wall degradation from the genome sequence of the soil bacterium Cellvibrio japonicus.</title>
        <authorList>
            <person name="Deboy R.T."/>
            <person name="Mongodin E.F."/>
            <person name="Fouts D.E."/>
            <person name="Tailford L.E."/>
            <person name="Khouri H."/>
            <person name="Emerson J.B."/>
            <person name="Mohamoud Y."/>
            <person name="Watkins K."/>
            <person name="Henrissat B."/>
            <person name="Gilbert H.J."/>
            <person name="Nelson K.E."/>
        </authorList>
    </citation>
    <scope>NUCLEOTIDE SEQUENCE [LARGE SCALE GENOMIC DNA]</scope>
    <source>
        <strain evidence="7 8">Ueda107</strain>
    </source>
</reference>
<sequence length="1077" mass="120074">MTISLQDLAQIDQHWAVQSLSGEMRATALDLADSLLVKSSLGQLLHNNTGSSISEFALVEQVAMVYELAAIEGLNVLLYPAKSNESLALQKSAQAGAHRAFGLYRILPIPSDADKRIFHVLHLAGLAYCGERWTDLRRWFVDHQESFAIPSIADVSWDTRVLYRLFDAWIRLLRKDRWDDLEQVSLIILGLRTDQAEFEKHLLEGAAGHGQSIALRLIALYHFAKATERLAMYMLQGEPSSIATELDQHFEAAVKAAQKSQDSQFEMILRWLHVASRKMAAGSLWWVAHAVNSRVTRFVDQITKHRSMFELLPPQRAAIQELGLLDQANRAVVVEMPTSGGKTQLAQFRILQALNQFAQDDGWVVYIAPTRALVSQITRRLRSDFEPLGIHVAQLVGAIEIDSFEESLLNKEQAFQVLVVTPEKLQLVMRNKKVKRPLALVVMDEAHNIEDEERGLRIELLLATIKHEAPKANFLLMMPFVPNAEDLAQWLGADRGRSISLSTSAWQPNERIVGIFNRIPCEKKGDWRLTFETLITTQRTINLKGVYEVDGVRPIPKLSYSTAKTLSGQAVAMAKAFSKRGTSIAVAQKIPDAWSMARMVSDALEPFDTIHEDIRLVQRFLATEISPEFELIEMLSKGVALHHAGLPAEVLALIEWLTENDRIRILCATTTIAQGLNFPVSSVFLASTDFIYGKKMSHRTFWNLAGRAGRIGHGSVGVVGIAAGDNPDEIKKYVSAATGSLISRLEILLEELLQRGELNNLKLILKHDQWADFRSYIAHLWNEKQNLDTVISEAEQTLRNTFGFGALRAKQDILSQEKADALLDATRSYAQELAQHPVNAVLADSTGFSPEGVRTALLSMNQLDISQEDWHPSSLFGSNNSSLADLMGVMIQIPQLKKGLDDIKGSGPGHRKLADITKAWVSGESLAKIAETHFDGDSLTDKISKACKALYRDLANNGAWGLSALSKMPTAGIDFEKLSEVERQQINNLPAMLYHGVRSEEAVVMRMNFVPRSIAESVGADYKTMAKTKDTLPSSKDVNEYLKSLRSEDWERLKPNTSRMSGADYKKIWNQLSGISL</sequence>
<dbReference type="InterPro" id="IPR014001">
    <property type="entry name" value="Helicase_ATP-bd"/>
</dbReference>
<dbReference type="HOGENOM" id="CLU_010962_0_0_6"/>
<dbReference type="InterPro" id="IPR027417">
    <property type="entry name" value="P-loop_NTPase"/>
</dbReference>
<protein>
    <submittedName>
        <fullName evidence="7">DEAD/DEAH box helicase</fullName>
    </submittedName>
</protein>
<evidence type="ECO:0000256" key="2">
    <source>
        <dbReference type="ARBA" id="ARBA00022801"/>
    </source>
</evidence>